<gene>
    <name evidence="5" type="ORF">LG35_04570</name>
</gene>
<evidence type="ECO:0000256" key="2">
    <source>
        <dbReference type="ARBA" id="ARBA00023125"/>
    </source>
</evidence>
<feature type="domain" description="HTH araC/xylS-type" evidence="4">
    <location>
        <begin position="176"/>
        <end position="274"/>
    </location>
</feature>
<evidence type="ECO:0000256" key="3">
    <source>
        <dbReference type="ARBA" id="ARBA00023163"/>
    </source>
</evidence>
<dbReference type="Gene3D" id="1.10.10.60">
    <property type="entry name" value="Homeodomain-like"/>
    <property type="match status" value="1"/>
</dbReference>
<dbReference type="PANTHER" id="PTHR43280:SF32">
    <property type="entry name" value="TRANSCRIPTIONAL REGULATORY PROTEIN"/>
    <property type="match status" value="1"/>
</dbReference>
<sequence length="277" mass="32032">MLPGFEDFTVYSDVRYLPVGCHPAYLSEGFVGVCTGGSAVLDIFSVRRRVSKDDLVVVIPHMFAVLSEKSDDFAMLFFKTSYTLFMDVLSGMCRPTLDFFFYMRQHYVFTLVESEVERFRNFVHALACKAGSETGHIRRESVILLLRVFYWDIFVQFKKEAVRGGIRYGHKEELVYKFLNLVTEHYSTNREVSFYADKLCISPKYLTMVVHDVTGKSAKECIVEHTLLEIKSLLRDASLDIKDVVRLARFSSQSLLSRFFRKHTGMSPSQYREQAHL</sequence>
<keyword evidence="2" id="KW-0238">DNA-binding</keyword>
<dbReference type="Pfam" id="PF12833">
    <property type="entry name" value="HTH_18"/>
    <property type="match status" value="1"/>
</dbReference>
<dbReference type="EMBL" id="JRGF01000004">
    <property type="protein sequence ID" value="KHE42499.1"/>
    <property type="molecule type" value="Genomic_DNA"/>
</dbReference>
<dbReference type="PANTHER" id="PTHR43280">
    <property type="entry name" value="ARAC-FAMILY TRANSCRIPTIONAL REGULATOR"/>
    <property type="match status" value="1"/>
</dbReference>
<proteinExistence type="predicted"/>
<evidence type="ECO:0000256" key="1">
    <source>
        <dbReference type="ARBA" id="ARBA00023015"/>
    </source>
</evidence>
<evidence type="ECO:0000259" key="4">
    <source>
        <dbReference type="PROSITE" id="PS01124"/>
    </source>
</evidence>
<keyword evidence="6" id="KW-1185">Reference proteome</keyword>
<dbReference type="SMART" id="SM00342">
    <property type="entry name" value="HTH_ARAC"/>
    <property type="match status" value="1"/>
</dbReference>
<dbReference type="InterPro" id="IPR009057">
    <property type="entry name" value="Homeodomain-like_sf"/>
</dbReference>
<reference evidence="5 6" key="1">
    <citation type="submission" date="2014-09" db="EMBL/GenBank/DDBJ databases">
        <title>Alistipes sp. 627, sp. nov., a novel member of the family Rikenellaceae isolated from human faeces.</title>
        <authorList>
            <person name="Shkoporov A.N."/>
            <person name="Chaplin A.V."/>
            <person name="Motuzova O.V."/>
            <person name="Kafarskaia L.I."/>
            <person name="Khokhlova E.V."/>
            <person name="Efimov B.A."/>
        </authorList>
    </citation>
    <scope>NUCLEOTIDE SEQUENCE [LARGE SCALE GENOMIC DNA]</scope>
    <source>
        <strain evidence="5 6">627</strain>
    </source>
</reference>
<dbReference type="PROSITE" id="PS01124">
    <property type="entry name" value="HTH_ARAC_FAMILY_2"/>
    <property type="match status" value="1"/>
</dbReference>
<dbReference type="SUPFAM" id="SSF46689">
    <property type="entry name" value="Homeodomain-like"/>
    <property type="match status" value="1"/>
</dbReference>
<dbReference type="Proteomes" id="UP000030889">
    <property type="component" value="Unassembled WGS sequence"/>
</dbReference>
<protein>
    <submittedName>
        <fullName evidence="5">AraC family transcriptional regulator</fullName>
    </submittedName>
</protein>
<dbReference type="InterPro" id="IPR018060">
    <property type="entry name" value="HTH_AraC"/>
</dbReference>
<keyword evidence="1" id="KW-0805">Transcription regulation</keyword>
<organism evidence="5 6">
    <name type="scientific">Alistipes inops</name>
    <dbReference type="NCBI Taxonomy" id="1501391"/>
    <lineage>
        <taxon>Bacteria</taxon>
        <taxon>Pseudomonadati</taxon>
        <taxon>Bacteroidota</taxon>
        <taxon>Bacteroidia</taxon>
        <taxon>Bacteroidales</taxon>
        <taxon>Rikenellaceae</taxon>
        <taxon>Alistipes</taxon>
    </lineage>
</organism>
<evidence type="ECO:0000313" key="6">
    <source>
        <dbReference type="Proteomes" id="UP000030889"/>
    </source>
</evidence>
<name>A0ABR4YJQ9_9BACT</name>
<accession>A0ABR4YJQ9</accession>
<comment type="caution">
    <text evidence="5">The sequence shown here is derived from an EMBL/GenBank/DDBJ whole genome shotgun (WGS) entry which is preliminary data.</text>
</comment>
<evidence type="ECO:0000313" key="5">
    <source>
        <dbReference type="EMBL" id="KHE42499.1"/>
    </source>
</evidence>
<keyword evidence="3" id="KW-0804">Transcription</keyword>